<evidence type="ECO:0000256" key="3">
    <source>
        <dbReference type="ARBA" id="ARBA00022692"/>
    </source>
</evidence>
<dbReference type="GO" id="GO:0015628">
    <property type="term" value="P:protein secretion by the type II secretion system"/>
    <property type="evidence" value="ECO:0007669"/>
    <property type="project" value="InterPro"/>
</dbReference>
<comment type="subcellular location">
    <subcellularLocation>
        <location evidence="1">Membrane</location>
        <topology evidence="1">Single-pass membrane protein</topology>
    </subcellularLocation>
</comment>
<dbReference type="Pfam" id="PF07963">
    <property type="entry name" value="N_methyl"/>
    <property type="match status" value="1"/>
</dbReference>
<feature type="transmembrane region" description="Helical" evidence="6">
    <location>
        <begin position="7"/>
        <end position="31"/>
    </location>
</feature>
<dbReference type="PANTHER" id="PTHR30093">
    <property type="entry name" value="GENERAL SECRETION PATHWAY PROTEIN G"/>
    <property type="match status" value="1"/>
</dbReference>
<accession>A0A1F7XK34</accession>
<dbReference type="PROSITE" id="PS00409">
    <property type="entry name" value="PROKAR_NTER_METHYL"/>
    <property type="match status" value="1"/>
</dbReference>
<dbReference type="NCBIfam" id="TIGR02532">
    <property type="entry name" value="IV_pilin_GFxxxE"/>
    <property type="match status" value="1"/>
</dbReference>
<name>A0A1F7XK34_9BACT</name>
<comment type="caution">
    <text evidence="7">The sequence shown here is derived from an EMBL/GenBank/DDBJ whole genome shotgun (WGS) entry which is preliminary data.</text>
</comment>
<dbReference type="InterPro" id="IPR012902">
    <property type="entry name" value="N_methyl_site"/>
</dbReference>
<reference evidence="7 8" key="1">
    <citation type="journal article" date="2016" name="Nat. Commun.">
        <title>Thousands of microbial genomes shed light on interconnected biogeochemical processes in an aquifer system.</title>
        <authorList>
            <person name="Anantharaman K."/>
            <person name="Brown C.T."/>
            <person name="Hug L.A."/>
            <person name="Sharon I."/>
            <person name="Castelle C.J."/>
            <person name="Probst A.J."/>
            <person name="Thomas B.C."/>
            <person name="Singh A."/>
            <person name="Wilkins M.J."/>
            <person name="Karaoz U."/>
            <person name="Brodie E.L."/>
            <person name="Williams K.H."/>
            <person name="Hubbard S.S."/>
            <person name="Banfield J.F."/>
        </authorList>
    </citation>
    <scope>NUCLEOTIDE SEQUENCE [LARGE SCALE GENOMIC DNA]</scope>
</reference>
<dbReference type="Gene3D" id="3.30.700.10">
    <property type="entry name" value="Glycoprotein, Type 4 Pilin"/>
    <property type="match status" value="1"/>
</dbReference>
<evidence type="ECO:0000256" key="1">
    <source>
        <dbReference type="ARBA" id="ARBA00004167"/>
    </source>
</evidence>
<protein>
    <recommendedName>
        <fullName evidence="9">Type II secretion system protein GspG C-terminal domain-containing protein</fullName>
    </recommendedName>
</protein>
<dbReference type="SUPFAM" id="SSF54523">
    <property type="entry name" value="Pili subunits"/>
    <property type="match status" value="1"/>
</dbReference>
<gene>
    <name evidence="7" type="ORF">A2V97_01980</name>
</gene>
<evidence type="ECO:0000313" key="7">
    <source>
        <dbReference type="EMBL" id="OGM15377.1"/>
    </source>
</evidence>
<dbReference type="Proteomes" id="UP000177382">
    <property type="component" value="Unassembled WGS sequence"/>
</dbReference>
<keyword evidence="5 6" id="KW-0472">Membrane</keyword>
<evidence type="ECO:0000256" key="6">
    <source>
        <dbReference type="SAM" id="Phobius"/>
    </source>
</evidence>
<keyword evidence="4 6" id="KW-1133">Transmembrane helix</keyword>
<dbReference type="GO" id="GO:0016020">
    <property type="term" value="C:membrane"/>
    <property type="evidence" value="ECO:0007669"/>
    <property type="project" value="UniProtKB-SubCell"/>
</dbReference>
<organism evidence="7 8">
    <name type="scientific">Candidatus Woesebacteria bacterium RBG_16_42_24</name>
    <dbReference type="NCBI Taxonomy" id="1802485"/>
    <lineage>
        <taxon>Bacteria</taxon>
        <taxon>Candidatus Woeseibacteriota</taxon>
    </lineage>
</organism>
<evidence type="ECO:0008006" key="9">
    <source>
        <dbReference type="Google" id="ProtNLM"/>
    </source>
</evidence>
<dbReference type="InterPro" id="IPR045584">
    <property type="entry name" value="Pilin-like"/>
</dbReference>
<keyword evidence="2" id="KW-0488">Methylation</keyword>
<evidence type="ECO:0000256" key="2">
    <source>
        <dbReference type="ARBA" id="ARBA00022481"/>
    </source>
</evidence>
<dbReference type="InterPro" id="IPR002416">
    <property type="entry name" value="T2SS_protein-GspH"/>
</dbReference>
<proteinExistence type="predicted"/>
<dbReference type="GO" id="GO:0015627">
    <property type="term" value="C:type II protein secretion system complex"/>
    <property type="evidence" value="ECO:0007669"/>
    <property type="project" value="InterPro"/>
</dbReference>
<evidence type="ECO:0000256" key="5">
    <source>
        <dbReference type="ARBA" id="ARBA00023136"/>
    </source>
</evidence>
<dbReference type="PRINTS" id="PR00885">
    <property type="entry name" value="BCTERIALGSPH"/>
</dbReference>
<evidence type="ECO:0000256" key="4">
    <source>
        <dbReference type="ARBA" id="ARBA00022989"/>
    </source>
</evidence>
<keyword evidence="3 6" id="KW-0812">Transmembrane</keyword>
<dbReference type="AlphaFoldDB" id="A0A1F7XK34"/>
<dbReference type="EMBL" id="MGFX01000006">
    <property type="protein sequence ID" value="OGM15377.1"/>
    <property type="molecule type" value="Genomic_DNA"/>
</dbReference>
<dbReference type="STRING" id="1802485.A2V97_01980"/>
<evidence type="ECO:0000313" key="8">
    <source>
        <dbReference type="Proteomes" id="UP000177382"/>
    </source>
</evidence>
<sequence>MTARFKGFTLVELLIVIAIIGVLAVVVLIAINPVEQLAKTRDAGRISTVTQLGHAVQAYYTSHATQTDPYPLAATWNADLTASGELTVFPSGIAYTGSPDVCTENDEPGTDATYCYDLDLSGAIPPGAIVYSRLESLNQNNKCTSPDIAFVLFSTADGRGGVVCAADALPGSINPLNSGLFDYK</sequence>